<dbReference type="EMBL" id="JAYKXP010000007">
    <property type="protein sequence ID" value="KAK7056391.1"/>
    <property type="molecule type" value="Genomic_DNA"/>
</dbReference>
<accession>A0AAW0DXD2</accession>
<comment type="caution">
    <text evidence="2">The sequence shown here is derived from an EMBL/GenBank/DDBJ whole genome shotgun (WGS) entry which is preliminary data.</text>
</comment>
<dbReference type="SMART" id="SM00220">
    <property type="entry name" value="S_TKc"/>
    <property type="match status" value="1"/>
</dbReference>
<name>A0AAW0DXD2_9AGAR</name>
<protein>
    <recommendedName>
        <fullName evidence="1">Protein kinase domain-containing protein</fullName>
    </recommendedName>
</protein>
<gene>
    <name evidence="2" type="ORF">VNI00_002945</name>
</gene>
<dbReference type="Proteomes" id="UP001383192">
    <property type="component" value="Unassembled WGS sequence"/>
</dbReference>
<keyword evidence="3" id="KW-1185">Reference proteome</keyword>
<dbReference type="GO" id="GO:0004672">
    <property type="term" value="F:protein kinase activity"/>
    <property type="evidence" value="ECO:0007669"/>
    <property type="project" value="InterPro"/>
</dbReference>
<evidence type="ECO:0000259" key="1">
    <source>
        <dbReference type="PROSITE" id="PS50011"/>
    </source>
</evidence>
<dbReference type="Gene3D" id="1.10.510.10">
    <property type="entry name" value="Transferase(Phosphotransferase) domain 1"/>
    <property type="match status" value="1"/>
</dbReference>
<dbReference type="InterPro" id="IPR000719">
    <property type="entry name" value="Prot_kinase_dom"/>
</dbReference>
<evidence type="ECO:0000313" key="3">
    <source>
        <dbReference type="Proteomes" id="UP001383192"/>
    </source>
</evidence>
<organism evidence="2 3">
    <name type="scientific">Paramarasmius palmivorus</name>
    <dbReference type="NCBI Taxonomy" id="297713"/>
    <lineage>
        <taxon>Eukaryota</taxon>
        <taxon>Fungi</taxon>
        <taxon>Dikarya</taxon>
        <taxon>Basidiomycota</taxon>
        <taxon>Agaricomycotina</taxon>
        <taxon>Agaricomycetes</taxon>
        <taxon>Agaricomycetidae</taxon>
        <taxon>Agaricales</taxon>
        <taxon>Marasmiineae</taxon>
        <taxon>Marasmiaceae</taxon>
        <taxon>Paramarasmius</taxon>
    </lineage>
</organism>
<feature type="domain" description="Protein kinase" evidence="1">
    <location>
        <begin position="289"/>
        <end position="547"/>
    </location>
</feature>
<dbReference type="PANTHER" id="PTHR24347">
    <property type="entry name" value="SERINE/THREONINE-PROTEIN KINASE"/>
    <property type="match status" value="1"/>
</dbReference>
<sequence length="547" mass="62187">MSNNNIIEDENSPVLEQLRARVYIPKAVRDQLHARFKKQCTPGMDQTQTWNIFYVEDERDGRKISEREVAEYQRLLDLDDDDRLNLSVYCRCSTNHINSWFSSFLNVVVLKRLGFEAAVVINKPMSFPMLFKTPNGTAKFFPESDIMLQLFEFPLLLCEIDSNVKLRDENKMLAQATFLSKVAHWACGCPIAIMAIFFAGTTQSERNGTATMYLLTFDGRHVCCVRREFTITKLLGAWQLLHYVGNYSEYIHTLRSTLQRVSLTGIRKVKIPTYSTLKRTLEEQASLTSKRLRTYGPSHEGSDDVDVNWDLTPQLREILRKKLRQQGITLVTDMALQLLPPRFTYGEIASGQLVAIKSTSIKEMRIHHSLSKVPQPCRYIIPMLGHVKPSPNLCFIVTPLRTPLLDMDPSIVNANATMLMSHLLFGMAFIHESNVAHLDIRPHNLVVCVDDFHLEIIDFGLSIKVKKPGMKIQGFRGSMLWVAPEVKRGGLFCPISADLWACGKVIRLYLKCISEVLAGFCGELMAEEPSMRRSAMDVGMAKLRSMS</sequence>
<dbReference type="AlphaFoldDB" id="A0AAW0DXD2"/>
<dbReference type="PROSITE" id="PS50011">
    <property type="entry name" value="PROTEIN_KINASE_DOM"/>
    <property type="match status" value="1"/>
</dbReference>
<dbReference type="GO" id="GO:0005524">
    <property type="term" value="F:ATP binding"/>
    <property type="evidence" value="ECO:0007669"/>
    <property type="project" value="InterPro"/>
</dbReference>
<reference evidence="2 3" key="1">
    <citation type="submission" date="2024-01" db="EMBL/GenBank/DDBJ databases">
        <title>A draft genome for a cacao thread blight-causing isolate of Paramarasmius palmivorus.</title>
        <authorList>
            <person name="Baruah I.K."/>
            <person name="Bukari Y."/>
            <person name="Amoako-Attah I."/>
            <person name="Meinhardt L.W."/>
            <person name="Bailey B.A."/>
            <person name="Cohen S.P."/>
        </authorList>
    </citation>
    <scope>NUCLEOTIDE SEQUENCE [LARGE SCALE GENOMIC DNA]</scope>
    <source>
        <strain evidence="2 3">GH-12</strain>
    </source>
</reference>
<proteinExistence type="predicted"/>
<dbReference type="InterPro" id="IPR011009">
    <property type="entry name" value="Kinase-like_dom_sf"/>
</dbReference>
<dbReference type="SUPFAM" id="SSF56112">
    <property type="entry name" value="Protein kinase-like (PK-like)"/>
    <property type="match status" value="1"/>
</dbReference>
<dbReference type="Pfam" id="PF00069">
    <property type="entry name" value="Pkinase"/>
    <property type="match status" value="1"/>
</dbReference>
<evidence type="ECO:0000313" key="2">
    <source>
        <dbReference type="EMBL" id="KAK7056391.1"/>
    </source>
</evidence>